<sequence>MLDTLRWLGVALAALAATLAVAKIGEVAARALGQPGVVGEIVLGLLTGPFLLWVGGTGASAAVLGEGRLDALTTLSHAGLVLFLVGVGHELKAGAATPRARPLVWTAVGALVLPAAAGLLMAAWVGGQGPELRGSAPSLAFGLVMLVALTVTAVPVLARILVERNRMHTAAARLSLGSAALIDLVAWALLAVAIASASSSGSVLSVLGRLAVLTAVVLLTVLVGRLLRLAPARAWARRHRPIAIVLIGLAALGLAVLARAFGLNEILLALAVGLALPADGPDGAWTPVAETVARGGRLLVPVFFFVTGIGVFAPGVGAMPWAAAGVAVLLAIVGKMGGALIGARLGGRTTREGLELGILLNTRGLTELVVLQAAFAARIITPALYLALVVMTMVTTAMTGPLHSWLTTRAPVEVRAA</sequence>
<comment type="caution">
    <text evidence="9">The sequence shown here is derived from an EMBL/GenBank/DDBJ whole genome shotgun (WGS) entry which is preliminary data.</text>
</comment>
<feature type="transmembrane region" description="Helical" evidence="7">
    <location>
        <begin position="298"/>
        <end position="316"/>
    </location>
</feature>
<dbReference type="Gene3D" id="1.20.1530.20">
    <property type="match status" value="1"/>
</dbReference>
<dbReference type="InterPro" id="IPR050794">
    <property type="entry name" value="CPA2_transporter"/>
</dbReference>
<feature type="transmembrane region" description="Helical" evidence="7">
    <location>
        <begin position="266"/>
        <end position="286"/>
    </location>
</feature>
<evidence type="ECO:0000256" key="4">
    <source>
        <dbReference type="ARBA" id="ARBA00022989"/>
    </source>
</evidence>
<feature type="transmembrane region" description="Helical" evidence="7">
    <location>
        <begin position="37"/>
        <end position="65"/>
    </location>
</feature>
<dbReference type="RefSeq" id="WP_253776536.1">
    <property type="nucleotide sequence ID" value="NZ_JAMTCK010000014.1"/>
</dbReference>
<evidence type="ECO:0000313" key="10">
    <source>
        <dbReference type="Proteomes" id="UP001206128"/>
    </source>
</evidence>
<dbReference type="InterPro" id="IPR038770">
    <property type="entry name" value="Na+/solute_symporter_sf"/>
</dbReference>
<keyword evidence="2" id="KW-0813">Transport</keyword>
<dbReference type="PANTHER" id="PTHR32468">
    <property type="entry name" value="CATION/H + ANTIPORTER"/>
    <property type="match status" value="1"/>
</dbReference>
<evidence type="ECO:0000256" key="5">
    <source>
        <dbReference type="ARBA" id="ARBA00023065"/>
    </source>
</evidence>
<dbReference type="GO" id="GO:0016020">
    <property type="term" value="C:membrane"/>
    <property type="evidence" value="ECO:0007669"/>
    <property type="project" value="UniProtKB-SubCell"/>
</dbReference>
<keyword evidence="3 7" id="KW-0812">Transmembrane</keyword>
<name>A0AAE3GHY9_9PSEU</name>
<feature type="transmembrane region" description="Helical" evidence="7">
    <location>
        <begin position="210"/>
        <end position="230"/>
    </location>
</feature>
<feature type="transmembrane region" description="Helical" evidence="7">
    <location>
        <begin position="139"/>
        <end position="162"/>
    </location>
</feature>
<feature type="transmembrane region" description="Helical" evidence="7">
    <location>
        <begin position="103"/>
        <end position="127"/>
    </location>
</feature>
<comment type="subcellular location">
    <subcellularLocation>
        <location evidence="1">Membrane</location>
        <topology evidence="1">Multi-pass membrane protein</topology>
    </subcellularLocation>
</comment>
<feature type="transmembrane region" description="Helical" evidence="7">
    <location>
        <begin position="242"/>
        <end position="260"/>
    </location>
</feature>
<proteinExistence type="predicted"/>
<evidence type="ECO:0000256" key="1">
    <source>
        <dbReference type="ARBA" id="ARBA00004141"/>
    </source>
</evidence>
<keyword evidence="5" id="KW-0406">Ion transport</keyword>
<evidence type="ECO:0000256" key="7">
    <source>
        <dbReference type="SAM" id="Phobius"/>
    </source>
</evidence>
<reference evidence="9" key="1">
    <citation type="submission" date="2022-06" db="EMBL/GenBank/DDBJ databases">
        <title>Genomic Encyclopedia of Archaeal and Bacterial Type Strains, Phase II (KMG-II): from individual species to whole genera.</title>
        <authorList>
            <person name="Goeker M."/>
        </authorList>
    </citation>
    <scope>NUCLEOTIDE SEQUENCE</scope>
    <source>
        <strain evidence="9">DSM 43935</strain>
    </source>
</reference>
<keyword evidence="4 7" id="KW-1133">Transmembrane helix</keyword>
<dbReference type="GO" id="GO:1902600">
    <property type="term" value="P:proton transmembrane transport"/>
    <property type="evidence" value="ECO:0007669"/>
    <property type="project" value="InterPro"/>
</dbReference>
<keyword evidence="6 7" id="KW-0472">Membrane</keyword>
<organism evidence="9 10">
    <name type="scientific">Goodfellowiella coeruleoviolacea</name>
    <dbReference type="NCBI Taxonomy" id="334858"/>
    <lineage>
        <taxon>Bacteria</taxon>
        <taxon>Bacillati</taxon>
        <taxon>Actinomycetota</taxon>
        <taxon>Actinomycetes</taxon>
        <taxon>Pseudonocardiales</taxon>
        <taxon>Pseudonocardiaceae</taxon>
        <taxon>Goodfellowiella</taxon>
    </lineage>
</organism>
<gene>
    <name evidence="9" type="ORF">LX83_005449</name>
</gene>
<keyword evidence="10" id="KW-1185">Reference proteome</keyword>
<dbReference type="EMBL" id="JAMTCK010000014">
    <property type="protein sequence ID" value="MCP2168571.1"/>
    <property type="molecule type" value="Genomic_DNA"/>
</dbReference>
<feature type="transmembrane region" description="Helical" evidence="7">
    <location>
        <begin position="174"/>
        <end position="198"/>
    </location>
</feature>
<dbReference type="PANTHER" id="PTHR32468:SF0">
    <property type="entry name" value="K(+)_H(+) ANTIPORTER 1"/>
    <property type="match status" value="1"/>
</dbReference>
<dbReference type="Pfam" id="PF00999">
    <property type="entry name" value="Na_H_Exchanger"/>
    <property type="match status" value="1"/>
</dbReference>
<feature type="transmembrane region" description="Helical" evidence="7">
    <location>
        <begin position="6"/>
        <end position="25"/>
    </location>
</feature>
<dbReference type="InterPro" id="IPR006153">
    <property type="entry name" value="Cation/H_exchanger_TM"/>
</dbReference>
<evidence type="ECO:0000256" key="6">
    <source>
        <dbReference type="ARBA" id="ARBA00023136"/>
    </source>
</evidence>
<evidence type="ECO:0000256" key="3">
    <source>
        <dbReference type="ARBA" id="ARBA00022692"/>
    </source>
</evidence>
<evidence type="ECO:0000259" key="8">
    <source>
        <dbReference type="Pfam" id="PF00999"/>
    </source>
</evidence>
<dbReference type="GO" id="GO:0015297">
    <property type="term" value="F:antiporter activity"/>
    <property type="evidence" value="ECO:0007669"/>
    <property type="project" value="InterPro"/>
</dbReference>
<protein>
    <submittedName>
        <fullName evidence="9">Kef-type K+ transport system, membrane component KefB</fullName>
    </submittedName>
</protein>
<evidence type="ECO:0000256" key="2">
    <source>
        <dbReference type="ARBA" id="ARBA00022448"/>
    </source>
</evidence>
<evidence type="ECO:0000313" key="9">
    <source>
        <dbReference type="EMBL" id="MCP2168571.1"/>
    </source>
</evidence>
<accession>A0AAE3GHY9</accession>
<dbReference type="AlphaFoldDB" id="A0AAE3GHY9"/>
<feature type="transmembrane region" description="Helical" evidence="7">
    <location>
        <begin position="322"/>
        <end position="347"/>
    </location>
</feature>
<dbReference type="Proteomes" id="UP001206128">
    <property type="component" value="Unassembled WGS sequence"/>
</dbReference>
<feature type="domain" description="Cation/H+ exchanger transmembrane" evidence="8">
    <location>
        <begin position="18"/>
        <end position="406"/>
    </location>
</feature>